<sequence>MAMRTLYSFPASLLGIAFCIISPVGRNSIGVALGESVERPVSTATTSFEDAKPGQFEKFETGVGTWTSDAGVAIVDATHASTGRQCLRLTGDQKTVVTLQLNDAVDSSGALSFRAERWTSRPPFEFRIEKNSGDGWEEIHNGDTTVRVGRAFLSQVIVPLNDDQIEQLRITCASPPNTGILIDDIRIAAAEQQKITRVEAVPFTLPVLVGAPASPLAKLKIDTTGILNPISVTEVRARIEGIEQIESLQVAGGDSVATAGLSETAATQLGVSRELNEGENIVWVRCQLKADADIDQQVGASVEQVTFSNKETVKLDSPISRQRMGVALRQRGDDGAHTYRIPGLATTNEGTLIGVYDIRRRRGSDLPGDIDVGMSRSTDGGRTWEPMKAILNMGDDPEWRYDGVGDPAVLVDRNTNTVWVAGTWSHGDRAWHGSGPGLAPEETGQLMLVRSDDDGVTWSKPINITEQVKRPEWSFILQGPGKGITMRDGTIVFAAQYQDSPQQQRLPHSTIIYSEDHGTTWQAGTGALDDTTEAQVIELEPGVLMLNCRYNRKSARAVMITRDMGKTWQQHPTSEIALIEPKTCMASLIDADREVGRDIGGWLLFSNPDSLRGRNHITIKASPDRGMTWPKQQRLLLDEENGAGYSCMSMIDENTVGILYEGSQAHMTFQRVPLSDILAGSSGSDEEHADADVPTDPDSATLQLPRVFGSHMVMQAEAPLPVWGKAAANSNVTVKLGSDTLATTAGGDGEWQVCFAPRNASSAPIVLTVQSGDEQLSLSDVLIGEVWVCAGQSNMEWPLDQSTSGENELAELAGHGNDSIRLLDLTDGPRALPQNYSPGELPRLAPDAFVDGQWSVASVEAAREFSAVAWYFGQYLQDQLNMPVGLICPAVGGSPAESWIPREAMEQDARLKGIVAGNWLRSELLGEFCPMRGQQNLQEAIQAGETVPGDQFGPNHPFKPGFLWSAGIAPLIPYAIRGVVWYQGESNAETPERVRQHELLFPLLVNTWRRQWNQGDFPFLFVQLPAIDRPEWPLFRDGQRRALRQIENVGMAITIDSGHRTDVHPRLKQPVGERLARWAMGTTYASGVHATYSGPLFDTAQRENDSMIVSFTQAGKELRSSDGDTLRYFELCGHDGVFHPAVATTIDRCTISVSSSSVAHPVDVRYAWLPYLDPPVNLVNSKGLPASPFSTQYE</sequence>
<gene>
    <name evidence="4" type="primary">nanH</name>
    <name evidence="4" type="ORF">CA85_00020</name>
</gene>
<feature type="domain" description="Sialidase" evidence="3">
    <location>
        <begin position="368"/>
        <end position="652"/>
    </location>
</feature>
<dbReference type="GO" id="GO:0005975">
    <property type="term" value="P:carbohydrate metabolic process"/>
    <property type="evidence" value="ECO:0007669"/>
    <property type="project" value="TreeGrafter"/>
</dbReference>
<dbReference type="InterPro" id="IPR036278">
    <property type="entry name" value="Sialidase_sf"/>
</dbReference>
<evidence type="ECO:0000259" key="3">
    <source>
        <dbReference type="Pfam" id="PF13088"/>
    </source>
</evidence>
<comment type="caution">
    <text evidence="4">The sequence shown here is derived from an EMBL/GenBank/DDBJ whole genome shotgun (WGS) entry which is preliminary data.</text>
</comment>
<dbReference type="CDD" id="cd15482">
    <property type="entry name" value="Sialidase_non-viral"/>
    <property type="match status" value="1"/>
</dbReference>
<dbReference type="Gene3D" id="2.120.10.10">
    <property type="match status" value="1"/>
</dbReference>
<feature type="domain" description="Sialate O-acetylesterase" evidence="2">
    <location>
        <begin position="975"/>
        <end position="1064"/>
    </location>
</feature>
<dbReference type="InterPro" id="IPR036514">
    <property type="entry name" value="SGNH_hydro_sf"/>
</dbReference>
<protein>
    <submittedName>
        <fullName evidence="4">Sialidase</fullName>
        <ecNumber evidence="4">3.2.1.18</ecNumber>
    </submittedName>
</protein>
<dbReference type="EMBL" id="SJPK01000001">
    <property type="protein sequence ID" value="TWT74717.1"/>
    <property type="molecule type" value="Genomic_DNA"/>
</dbReference>
<dbReference type="GO" id="GO:0001681">
    <property type="term" value="F:sialate O-acetylesterase activity"/>
    <property type="evidence" value="ECO:0007669"/>
    <property type="project" value="InterPro"/>
</dbReference>
<dbReference type="Proteomes" id="UP000318053">
    <property type="component" value="Unassembled WGS sequence"/>
</dbReference>
<evidence type="ECO:0000256" key="1">
    <source>
        <dbReference type="ARBA" id="ARBA00022801"/>
    </source>
</evidence>
<dbReference type="SUPFAM" id="SSF52266">
    <property type="entry name" value="SGNH hydrolase"/>
    <property type="match status" value="1"/>
</dbReference>
<evidence type="ECO:0000259" key="2">
    <source>
        <dbReference type="Pfam" id="PF03629"/>
    </source>
</evidence>
<keyword evidence="4" id="KW-0326">Glycosidase</keyword>
<organism evidence="4 5">
    <name type="scientific">Allorhodopirellula solitaria</name>
    <dbReference type="NCBI Taxonomy" id="2527987"/>
    <lineage>
        <taxon>Bacteria</taxon>
        <taxon>Pseudomonadati</taxon>
        <taxon>Planctomycetota</taxon>
        <taxon>Planctomycetia</taxon>
        <taxon>Pirellulales</taxon>
        <taxon>Pirellulaceae</taxon>
        <taxon>Allorhodopirellula</taxon>
    </lineage>
</organism>
<evidence type="ECO:0000313" key="4">
    <source>
        <dbReference type="EMBL" id="TWT74717.1"/>
    </source>
</evidence>
<dbReference type="Pfam" id="PF03629">
    <property type="entry name" value="SASA"/>
    <property type="match status" value="1"/>
</dbReference>
<dbReference type="Gene3D" id="2.60.40.1290">
    <property type="match status" value="1"/>
</dbReference>
<accession>A0A5C5YIM6</accession>
<name>A0A5C5YIM6_9BACT</name>
<dbReference type="Pfam" id="PF13088">
    <property type="entry name" value="BNR_2"/>
    <property type="match status" value="1"/>
</dbReference>
<dbReference type="Gene3D" id="3.40.50.1110">
    <property type="entry name" value="SGNH hydrolase"/>
    <property type="match status" value="1"/>
</dbReference>
<dbReference type="InterPro" id="IPR039329">
    <property type="entry name" value="SIAE"/>
</dbReference>
<dbReference type="EC" id="3.2.1.18" evidence="4"/>
<dbReference type="GO" id="GO:0004308">
    <property type="term" value="F:exo-alpha-sialidase activity"/>
    <property type="evidence" value="ECO:0007669"/>
    <property type="project" value="UniProtKB-EC"/>
</dbReference>
<dbReference type="PANTHER" id="PTHR22901:SF0">
    <property type="entry name" value="SIALATE O-ACETYLESTERASE"/>
    <property type="match status" value="1"/>
</dbReference>
<keyword evidence="1 4" id="KW-0378">Hydrolase</keyword>
<dbReference type="OrthoDB" id="7294637at2"/>
<dbReference type="InterPro" id="IPR011040">
    <property type="entry name" value="Sialidase"/>
</dbReference>
<keyword evidence="5" id="KW-1185">Reference proteome</keyword>
<dbReference type="SUPFAM" id="SSF50939">
    <property type="entry name" value="Sialidases"/>
    <property type="match status" value="1"/>
</dbReference>
<reference evidence="4 5" key="1">
    <citation type="submission" date="2019-02" db="EMBL/GenBank/DDBJ databases">
        <title>Deep-cultivation of Planctomycetes and their phenomic and genomic characterization uncovers novel biology.</title>
        <authorList>
            <person name="Wiegand S."/>
            <person name="Jogler M."/>
            <person name="Boedeker C."/>
            <person name="Pinto D."/>
            <person name="Vollmers J."/>
            <person name="Rivas-Marin E."/>
            <person name="Kohn T."/>
            <person name="Peeters S.H."/>
            <person name="Heuer A."/>
            <person name="Rast P."/>
            <person name="Oberbeckmann S."/>
            <person name="Bunk B."/>
            <person name="Jeske O."/>
            <person name="Meyerdierks A."/>
            <person name="Storesund J.E."/>
            <person name="Kallscheuer N."/>
            <person name="Luecker S."/>
            <person name="Lage O.M."/>
            <person name="Pohl T."/>
            <person name="Merkel B.J."/>
            <person name="Hornburger P."/>
            <person name="Mueller R.-W."/>
            <person name="Bruemmer F."/>
            <person name="Labrenz M."/>
            <person name="Spormann A.M."/>
            <person name="Op Den Camp H."/>
            <person name="Overmann J."/>
            <person name="Amann R."/>
            <person name="Jetten M.S.M."/>
            <person name="Mascher T."/>
            <person name="Medema M.H."/>
            <person name="Devos D.P."/>
            <person name="Kaster A.-K."/>
            <person name="Ovreas L."/>
            <person name="Rohde M."/>
            <person name="Galperin M.Y."/>
            <person name="Jogler C."/>
        </authorList>
    </citation>
    <scope>NUCLEOTIDE SEQUENCE [LARGE SCALE GENOMIC DNA]</scope>
    <source>
        <strain evidence="4 5">CA85</strain>
    </source>
</reference>
<dbReference type="InterPro" id="IPR005181">
    <property type="entry name" value="SASA"/>
</dbReference>
<proteinExistence type="predicted"/>
<evidence type="ECO:0000313" key="5">
    <source>
        <dbReference type="Proteomes" id="UP000318053"/>
    </source>
</evidence>
<dbReference type="PANTHER" id="PTHR22901">
    <property type="entry name" value="SIALATE O-ACETYLESTERASE"/>
    <property type="match status" value="1"/>
</dbReference>
<dbReference type="AlphaFoldDB" id="A0A5C5YIM6"/>